<keyword evidence="2" id="KW-0325">Glycoprotein</keyword>
<dbReference type="InterPro" id="IPR000863">
    <property type="entry name" value="Sulfotransferase_dom"/>
</dbReference>
<evidence type="ECO:0000313" key="5">
    <source>
        <dbReference type="Proteomes" id="UP000651156"/>
    </source>
</evidence>
<dbReference type="InterPro" id="IPR027417">
    <property type="entry name" value="P-loop_NTPase"/>
</dbReference>
<evidence type="ECO:0000256" key="2">
    <source>
        <dbReference type="ARBA" id="ARBA00023180"/>
    </source>
</evidence>
<keyword evidence="1" id="KW-0808">Transferase</keyword>
<evidence type="ECO:0000259" key="3">
    <source>
        <dbReference type="Pfam" id="PF00685"/>
    </source>
</evidence>
<dbReference type="Pfam" id="PF00685">
    <property type="entry name" value="Sulfotransfer_1"/>
    <property type="match status" value="1"/>
</dbReference>
<dbReference type="Proteomes" id="UP000651156">
    <property type="component" value="Unassembled WGS sequence"/>
</dbReference>
<proteinExistence type="predicted"/>
<dbReference type="PANTHER" id="PTHR10605:SF56">
    <property type="entry name" value="BIFUNCTIONAL HEPARAN SULFATE N-DEACETYLASE_N-SULFOTRANSFERASE"/>
    <property type="match status" value="1"/>
</dbReference>
<dbReference type="Gene3D" id="3.40.50.300">
    <property type="entry name" value="P-loop containing nucleotide triphosphate hydrolases"/>
    <property type="match status" value="1"/>
</dbReference>
<evidence type="ECO:0000313" key="4">
    <source>
        <dbReference type="EMBL" id="MBE9192473.1"/>
    </source>
</evidence>
<reference evidence="4 5" key="1">
    <citation type="submission" date="2020-10" db="EMBL/GenBank/DDBJ databases">
        <authorList>
            <person name="Castelo-Branco R."/>
            <person name="Eusebio N."/>
            <person name="Adriana R."/>
            <person name="Vieira A."/>
            <person name="Brugerolle De Fraissinette N."/>
            <person name="Rezende De Castro R."/>
            <person name="Schneider M.P."/>
            <person name="Vasconcelos V."/>
            <person name="Leao P.N."/>
        </authorList>
    </citation>
    <scope>NUCLEOTIDE SEQUENCE [LARGE SCALE GENOMIC DNA]</scope>
    <source>
        <strain evidence="4 5">LEGE 06123</strain>
    </source>
</reference>
<protein>
    <submittedName>
        <fullName evidence="4">Sulfotransferase</fullName>
    </submittedName>
</protein>
<name>A0ABR9UZ11_9CHRO</name>
<accession>A0ABR9UZ11</accession>
<feature type="domain" description="Sulfotransferase" evidence="3">
    <location>
        <begin position="5"/>
        <end position="194"/>
    </location>
</feature>
<gene>
    <name evidence="4" type="ORF">IQ230_19395</name>
</gene>
<evidence type="ECO:0000256" key="1">
    <source>
        <dbReference type="ARBA" id="ARBA00022679"/>
    </source>
</evidence>
<keyword evidence="5" id="KW-1185">Reference proteome</keyword>
<comment type="caution">
    <text evidence="4">The sequence shown here is derived from an EMBL/GenBank/DDBJ whole genome shotgun (WGS) entry which is preliminary data.</text>
</comment>
<dbReference type="PANTHER" id="PTHR10605">
    <property type="entry name" value="HEPARAN SULFATE SULFOTRANSFERASE"/>
    <property type="match status" value="1"/>
</dbReference>
<sequence>MKMPNFLIIGANKSGTTTLYNYLKQHPEIYLSSLKEPHFFSYGYDERCPIAEISPITNLKDYCALFRQVSNETAIGEASTSYLNHPQAAKRIYSCLPNVKLITILRDPVEGAYSKFLMEYRKQFDISSKQDPLHVFEQAVLTSSSIRMNGLYYKKIQRYLQFFNQEQLKIYLFEDLKNNTESLLQDVFLFLDVDENFHVDKSLDIYNAGGIPKNKIIYNYLEKSRRLSHTIKPFISEALLKQIYNVYANIRNFNFVQPPKLPLEIRKQLIDIYRDDILHLQDLLHRDLSTWLE</sequence>
<dbReference type="InterPro" id="IPR037359">
    <property type="entry name" value="NST/OST"/>
</dbReference>
<dbReference type="EMBL" id="JADEWN010000056">
    <property type="protein sequence ID" value="MBE9192473.1"/>
    <property type="molecule type" value="Genomic_DNA"/>
</dbReference>
<dbReference type="RefSeq" id="WP_193933900.1">
    <property type="nucleotide sequence ID" value="NZ_CAWPMZ010000092.1"/>
</dbReference>
<dbReference type="SUPFAM" id="SSF52540">
    <property type="entry name" value="P-loop containing nucleoside triphosphate hydrolases"/>
    <property type="match status" value="1"/>
</dbReference>
<organism evidence="4 5">
    <name type="scientific">Gloeocapsopsis crepidinum LEGE 06123</name>
    <dbReference type="NCBI Taxonomy" id="588587"/>
    <lineage>
        <taxon>Bacteria</taxon>
        <taxon>Bacillati</taxon>
        <taxon>Cyanobacteriota</taxon>
        <taxon>Cyanophyceae</taxon>
        <taxon>Oscillatoriophycideae</taxon>
        <taxon>Chroococcales</taxon>
        <taxon>Chroococcaceae</taxon>
        <taxon>Gloeocapsopsis</taxon>
    </lineage>
</organism>